<evidence type="ECO:0000313" key="1">
    <source>
        <dbReference type="EMBL" id="KAJ9116756.1"/>
    </source>
</evidence>
<sequence>MMSGLAPLHGLDIRSYIPDPIQPLILLSYPITMAGELVESGIGVHNQGSIAGHWAETVDTGLGSSSSILKSTTSPHSALRKTVGKLLQEVPLLDKVLSSTWFGEASQSPTASNTIGVQPINTSPLMRQRLKQLDARSMKKKKKNGSEKNGLANGGEVPTASRKREMRLREKTVTRFAEQGWAFSYCVTFFSLGICVLLQADEWPFSSAYLWRDYPNTPLSRLTKFYYLAQLGFWCHQLFVINVEERRKDHWQMYTHHCITILLVVGSYWTNFTRVGGVIMVLMDFCDILLPLAKMFRYFRLPAATVDATFVIFLLSWLVTRQIGFFAIFLSCLLRGPWDLPWGWVPSEGRYVNYYTLTTFQALLAALFVMSCIWFYMACNVAYRVLRGLGAEDSRSDDEMEDAGSDDDTATLATTTPNGIMQLQSCCSQGDSTPEYSPTDSDAVGQSVRKRR</sequence>
<gene>
    <name evidence="1" type="ORF">QFC20_000692</name>
</gene>
<protein>
    <submittedName>
        <fullName evidence="1">Uncharacterized protein</fullName>
    </submittedName>
</protein>
<accession>A0ACC2X132</accession>
<reference evidence="1" key="1">
    <citation type="submission" date="2023-04" db="EMBL/GenBank/DDBJ databases">
        <title>Draft Genome sequencing of Naganishia species isolated from polar environments using Oxford Nanopore Technology.</title>
        <authorList>
            <person name="Leo P."/>
            <person name="Venkateswaran K."/>
        </authorList>
    </citation>
    <scope>NUCLEOTIDE SEQUENCE</scope>
    <source>
        <strain evidence="1">MNA-CCFEE 5262</strain>
    </source>
</reference>
<evidence type="ECO:0000313" key="2">
    <source>
        <dbReference type="Proteomes" id="UP001230649"/>
    </source>
</evidence>
<organism evidence="1 2">
    <name type="scientific">Naganishia adeliensis</name>
    <dbReference type="NCBI Taxonomy" id="92952"/>
    <lineage>
        <taxon>Eukaryota</taxon>
        <taxon>Fungi</taxon>
        <taxon>Dikarya</taxon>
        <taxon>Basidiomycota</taxon>
        <taxon>Agaricomycotina</taxon>
        <taxon>Tremellomycetes</taxon>
        <taxon>Filobasidiales</taxon>
        <taxon>Filobasidiaceae</taxon>
        <taxon>Naganishia</taxon>
    </lineage>
</organism>
<dbReference type="EMBL" id="JASBWS010000003">
    <property type="protein sequence ID" value="KAJ9116756.1"/>
    <property type="molecule type" value="Genomic_DNA"/>
</dbReference>
<comment type="caution">
    <text evidence="1">The sequence shown here is derived from an EMBL/GenBank/DDBJ whole genome shotgun (WGS) entry which is preliminary data.</text>
</comment>
<dbReference type="Proteomes" id="UP001230649">
    <property type="component" value="Unassembled WGS sequence"/>
</dbReference>
<keyword evidence="2" id="KW-1185">Reference proteome</keyword>
<name>A0ACC2X132_9TREE</name>
<proteinExistence type="predicted"/>